<evidence type="ECO:0000313" key="1">
    <source>
        <dbReference type="EMBL" id="GAF96921.1"/>
    </source>
</evidence>
<comment type="caution">
    <text evidence="1">The sequence shown here is derived from an EMBL/GenBank/DDBJ whole genome shotgun (WGS) entry which is preliminary data.</text>
</comment>
<dbReference type="EMBL" id="BARS01013451">
    <property type="protein sequence ID" value="GAF96921.1"/>
    <property type="molecule type" value="Genomic_DNA"/>
</dbReference>
<accession>X0UC73</accession>
<dbReference type="AlphaFoldDB" id="X0UC73"/>
<organism evidence="1">
    <name type="scientific">marine sediment metagenome</name>
    <dbReference type="NCBI Taxonomy" id="412755"/>
    <lineage>
        <taxon>unclassified sequences</taxon>
        <taxon>metagenomes</taxon>
        <taxon>ecological metagenomes</taxon>
    </lineage>
</organism>
<gene>
    <name evidence="1" type="ORF">S01H1_23349</name>
</gene>
<reference evidence="1" key="1">
    <citation type="journal article" date="2014" name="Front. Microbiol.">
        <title>High frequency of phylogenetically diverse reductive dehalogenase-homologous genes in deep subseafloor sedimentary metagenomes.</title>
        <authorList>
            <person name="Kawai M."/>
            <person name="Futagami T."/>
            <person name="Toyoda A."/>
            <person name="Takaki Y."/>
            <person name="Nishi S."/>
            <person name="Hori S."/>
            <person name="Arai W."/>
            <person name="Tsubouchi T."/>
            <person name="Morono Y."/>
            <person name="Uchiyama I."/>
            <person name="Ito T."/>
            <person name="Fujiyama A."/>
            <person name="Inagaki F."/>
            <person name="Takami H."/>
        </authorList>
    </citation>
    <scope>NUCLEOTIDE SEQUENCE</scope>
    <source>
        <strain evidence="1">Expedition CK06-06</strain>
    </source>
</reference>
<sequence>MHVRRFAPIFTVSLFTVFTTCDQSPLPVAPDGPGIVAARGGKPAQDQIVFMSGRVAGEAEVFLMKSDGTGLKNLSQNPAFDGSPE</sequence>
<feature type="non-terminal residue" evidence="1">
    <location>
        <position position="85"/>
    </location>
</feature>
<proteinExistence type="predicted"/>
<name>X0UC73_9ZZZZ</name>
<protein>
    <submittedName>
        <fullName evidence="1">Uncharacterized protein</fullName>
    </submittedName>
</protein>